<dbReference type="RefSeq" id="WP_070065261.1">
    <property type="nucleotide sequence ID" value="NZ_MJMG01000009.1"/>
</dbReference>
<comment type="catalytic activity">
    <reaction evidence="3">
        <text>L-glutamate 5-semialdehyde + NAD(+) + H2O = L-glutamate + NADH + 2 H(+)</text>
        <dbReference type="Rhea" id="RHEA:30235"/>
        <dbReference type="ChEBI" id="CHEBI:15377"/>
        <dbReference type="ChEBI" id="CHEBI:15378"/>
        <dbReference type="ChEBI" id="CHEBI:29985"/>
        <dbReference type="ChEBI" id="CHEBI:57540"/>
        <dbReference type="ChEBI" id="CHEBI:57945"/>
        <dbReference type="ChEBI" id="CHEBI:58066"/>
        <dbReference type="EC" id="1.2.1.88"/>
    </reaction>
</comment>
<dbReference type="Pfam" id="PF14850">
    <property type="entry name" value="Pro_dh-DNA_bdg"/>
    <property type="match status" value="1"/>
</dbReference>
<comment type="similarity">
    <text evidence="3">In the N-terminal section; belongs to the proline dehydrogenase family.</text>
</comment>
<evidence type="ECO:0000256" key="2">
    <source>
        <dbReference type="ARBA" id="ARBA00023027"/>
    </source>
</evidence>
<keyword evidence="3" id="KW-0678">Repressor</keyword>
<dbReference type="SUPFAM" id="SSF53720">
    <property type="entry name" value="ALDH-like"/>
    <property type="match status" value="1"/>
</dbReference>
<dbReference type="InterPro" id="IPR024082">
    <property type="entry name" value="PRODH_PutA_dom_II"/>
</dbReference>
<dbReference type="Gene3D" id="3.40.605.10">
    <property type="entry name" value="Aldehyde Dehydrogenase, Chain A, domain 1"/>
    <property type="match status" value="1"/>
</dbReference>
<evidence type="ECO:0000259" key="5">
    <source>
        <dbReference type="Pfam" id="PF00171"/>
    </source>
</evidence>
<evidence type="ECO:0000256" key="1">
    <source>
        <dbReference type="ARBA" id="ARBA00023002"/>
    </source>
</evidence>
<dbReference type="GO" id="GO:0009898">
    <property type="term" value="C:cytoplasmic side of plasma membrane"/>
    <property type="evidence" value="ECO:0007669"/>
    <property type="project" value="TreeGrafter"/>
</dbReference>
<keyword evidence="3" id="KW-0805">Transcription regulation</keyword>
<feature type="domain" description="Proline dehydrogenase PutA" evidence="7">
    <location>
        <begin position="63"/>
        <end position="175"/>
    </location>
</feature>
<dbReference type="Gene3D" id="3.20.20.220">
    <property type="match status" value="1"/>
</dbReference>
<dbReference type="InterPro" id="IPR002872">
    <property type="entry name" value="Proline_DH_dom"/>
</dbReference>
<keyword evidence="3" id="KW-0238">DNA-binding</keyword>
<gene>
    <name evidence="9" type="ORF">BIY23_03825</name>
</gene>
<dbReference type="Gene3D" id="1.20.5.460">
    <property type="entry name" value="Single helix bin"/>
    <property type="match status" value="1"/>
</dbReference>
<dbReference type="PIRSF" id="PIRSF000197">
    <property type="entry name" value="Bifunct_PutA"/>
    <property type="match status" value="1"/>
</dbReference>
<feature type="active site" evidence="4">
    <location>
        <position position="808"/>
    </location>
</feature>
<dbReference type="Gene3D" id="3.40.309.10">
    <property type="entry name" value="Aldehyde Dehydrogenase, Chain A, domain 2"/>
    <property type="match status" value="1"/>
</dbReference>
<evidence type="ECO:0000259" key="8">
    <source>
        <dbReference type="Pfam" id="PF18327"/>
    </source>
</evidence>
<dbReference type="GO" id="GO:0003677">
    <property type="term" value="F:DNA binding"/>
    <property type="evidence" value="ECO:0007669"/>
    <property type="project" value="UniProtKB-KW"/>
</dbReference>
<dbReference type="Proteomes" id="UP000175679">
    <property type="component" value="Unassembled WGS sequence"/>
</dbReference>
<dbReference type="Pfam" id="PF01619">
    <property type="entry name" value="Pro_dh"/>
    <property type="match status" value="1"/>
</dbReference>
<dbReference type="PANTHER" id="PTHR42862:SF1">
    <property type="entry name" value="DELTA-1-PYRROLINE-5-CARBOXYLATE DEHYDROGENASE 2, ISOFORM A-RELATED"/>
    <property type="match status" value="1"/>
</dbReference>
<dbReference type="OrthoDB" id="9812625at2"/>
<comment type="similarity">
    <text evidence="3">In the C-terminal section; belongs to the aldehyde dehydrogenase family.</text>
</comment>
<comment type="cofactor">
    <cofactor evidence="3">
        <name>FAD</name>
        <dbReference type="ChEBI" id="CHEBI:57692"/>
    </cofactor>
</comment>
<keyword evidence="10" id="KW-1185">Reference proteome</keyword>
<dbReference type="InterPro" id="IPR029041">
    <property type="entry name" value="FAD-linked_oxidoreductase-like"/>
</dbReference>
<dbReference type="UniPathway" id="UPA00261">
    <property type="reaction ID" value="UER00373"/>
</dbReference>
<dbReference type="GO" id="GO:0003700">
    <property type="term" value="F:DNA-binding transcription factor activity"/>
    <property type="evidence" value="ECO:0007669"/>
    <property type="project" value="InterPro"/>
</dbReference>
<dbReference type="InterPro" id="IPR016162">
    <property type="entry name" value="Ald_DH_N"/>
</dbReference>
<dbReference type="GO" id="GO:0010133">
    <property type="term" value="P:L-proline catabolic process to L-glutamate"/>
    <property type="evidence" value="ECO:0007669"/>
    <property type="project" value="UniProtKB-UniRule"/>
</dbReference>
<sequence>MIVMIQELNELRRRLQSLYRADEKSCVRYLVEKVELSTDSKNRIYNIAKQIIERIKHNKLDIIDSFLQQYSLSSDEGVALMCLAESLLRIPDDHTVDELIKDKIVNQEWSKHLGSSASLFVNASTWSLVIGSSILKTEEKDSKFYHIISKLLKNLGEPIIRKAVKHAVLMLGKHFIIGESIEQVLQYVTPDQNLYSFDVLGETSEEYFNTCMYSVKTIGEARNSSDDCFKSNGISIILSALHPRYEFSQFDHIADEVLGKILALCREAKKYNISLCIGAEEAEKLEMSLILFEKLRLDESLSQWNGLGLTVQSYQKRALHILDFIEDVAVRSKHKVMVRLIKGAQWNSEIKRAQELGMINYPVFTRKSYTDVSYLACAQKLLSKASHFYPCFATHNAYTFATIMEIADKNHPGFEFQRLYGMCKDMYDYVMSELATNISCRICAPVGTHGNLLPYLIKRLFDDRSFISHDVDLLIEDPLEKSKSFNYEPHPNVPLPQDIFGSDRKNALGIDMSDLVTVTQFFDEMKNFANKKWQIGPIIDGQLLLDNAKFYKAVNPADLRNVVGEISDATDEQVLNALSIARSAFSQWQDISVKERAKFLEKAADLLEENIKELIYVLIIESGKTIPNAISDIRKTINFLRYYAVIAKNKLNDVEKLPGMVGENSFIEFGGRGVFLCISSLPSAVVDFIKQIAAALATGNVVLVKPSKYVPIIVYEVVKILHEAGIPHDVLHFIPGNVDTIYDKVEGIVFTGSLQTVRIINERLIGSGIPVIAETDGLNAMVVDSSALMEQVTTDVLSSAFYSRGQNCSVLFIQNDIAEKQIKMICDAVEGLRIGNPIELSTDIGPVVNKISMDMLVQYTKKMSEDAHSTLLSKLPVNMDGYFFPPYIYEIEKISQLKQEVFGPVLHIIRFDKAQLHEVINDINNTKCNAFSLHSYIQSRVNMISKRIFTNHIYINRSIDSKVEADGINYLKYFFQEKTITTIFDT</sequence>
<dbReference type="InterPro" id="IPR015590">
    <property type="entry name" value="Aldehyde_DH_dom"/>
</dbReference>
<comment type="catalytic activity">
    <reaction evidence="3">
        <text>L-proline + a quinone = (S)-1-pyrroline-5-carboxylate + a quinol + H(+)</text>
        <dbReference type="Rhea" id="RHEA:23784"/>
        <dbReference type="ChEBI" id="CHEBI:15378"/>
        <dbReference type="ChEBI" id="CHEBI:17388"/>
        <dbReference type="ChEBI" id="CHEBI:24646"/>
        <dbReference type="ChEBI" id="CHEBI:60039"/>
        <dbReference type="ChEBI" id="CHEBI:132124"/>
        <dbReference type="EC" id="1.5.5.2"/>
    </reaction>
</comment>
<dbReference type="InterPro" id="IPR025703">
    <property type="entry name" value="Bifunct_PutA"/>
</dbReference>
<accession>A0A1E7QJ63</accession>
<dbReference type="InterPro" id="IPR050485">
    <property type="entry name" value="Proline_metab_enzyme"/>
</dbReference>
<evidence type="ECO:0000256" key="4">
    <source>
        <dbReference type="PIRSR" id="PIRSR000197-1"/>
    </source>
</evidence>
<keyword evidence="1 3" id="KW-0560">Oxidoreductase</keyword>
<dbReference type="Pfam" id="PF00171">
    <property type="entry name" value="Aldedh"/>
    <property type="match status" value="1"/>
</dbReference>
<dbReference type="Gene3D" id="1.20.5.550">
    <property type="entry name" value="Single Helix bin"/>
    <property type="match status" value="1"/>
</dbReference>
<evidence type="ECO:0000313" key="9">
    <source>
        <dbReference type="EMBL" id="OEY86521.1"/>
    </source>
</evidence>
<comment type="pathway">
    <text evidence="3">Amino-acid degradation; L-proline degradation into L-glutamate; L-glutamate from L-proline: step 1/2.</text>
</comment>
<feature type="domain" description="Proline dehydrogenase" evidence="6">
    <location>
        <begin position="199"/>
        <end position="460"/>
    </location>
</feature>
<dbReference type="InterPro" id="IPR024090">
    <property type="entry name" value="PRODH_PutA_dom_I"/>
</dbReference>
<keyword evidence="3" id="KW-0285">Flavoprotein</keyword>
<dbReference type="InterPro" id="IPR016161">
    <property type="entry name" value="Ald_DH/histidinol_DH"/>
</dbReference>
<evidence type="ECO:0000256" key="3">
    <source>
        <dbReference type="PIRNR" id="PIRNR000197"/>
    </source>
</evidence>
<comment type="caution">
    <text evidence="9">The sequence shown here is derived from an EMBL/GenBank/DDBJ whole genome shotgun (WGS) entry which is preliminary data.</text>
</comment>
<feature type="domain" description="Proline utilization A proline dehydrogenase N-terminal" evidence="8">
    <location>
        <begin position="10"/>
        <end position="55"/>
    </location>
</feature>
<dbReference type="EC" id="1.5.5.2" evidence="3"/>
<dbReference type="EC" id="1.2.1.88" evidence="3"/>
<dbReference type="EMBL" id="MJMG01000009">
    <property type="protein sequence ID" value="OEY86521.1"/>
    <property type="molecule type" value="Genomic_DNA"/>
</dbReference>
<protein>
    <recommendedName>
        <fullName evidence="3">Bifunctional protein PutA</fullName>
    </recommendedName>
    <domain>
        <recommendedName>
            <fullName evidence="3">Proline dehydrogenase</fullName>
            <ecNumber evidence="3">1.5.5.2</ecNumber>
        </recommendedName>
        <alternativeName>
            <fullName evidence="3">Proline oxidase</fullName>
        </alternativeName>
    </domain>
    <domain>
        <recommendedName>
            <fullName evidence="3">Delta-1-pyrroline-5-carboxylate dehydrogenase</fullName>
            <shortName evidence="3">P5C dehydrogenase</shortName>
            <ecNumber evidence="3">1.2.1.88</ecNumber>
        </recommendedName>
        <alternativeName>
            <fullName evidence="3">L-glutamate gamma-semialdehyde dehydrogenase</fullName>
        </alternativeName>
    </domain>
</protein>
<evidence type="ECO:0000259" key="6">
    <source>
        <dbReference type="Pfam" id="PF01619"/>
    </source>
</evidence>
<dbReference type="Pfam" id="PF18327">
    <property type="entry name" value="PRODH"/>
    <property type="match status" value="1"/>
</dbReference>
<feature type="active site" evidence="4">
    <location>
        <position position="774"/>
    </location>
</feature>
<evidence type="ECO:0000259" key="7">
    <source>
        <dbReference type="Pfam" id="PF14850"/>
    </source>
</evidence>
<dbReference type="GO" id="GO:0003842">
    <property type="term" value="F:L-glutamate gamma-semialdehyde dehydrogenase activity"/>
    <property type="evidence" value="ECO:0007669"/>
    <property type="project" value="UniProtKB-UniRule"/>
</dbReference>
<comment type="pathway">
    <text evidence="3">Amino-acid degradation; L-proline degradation into L-glutamate; L-glutamate from L-proline: step 2/2.</text>
</comment>
<keyword evidence="2 3" id="KW-0520">NAD</keyword>
<organism evidence="9 10">
    <name type="scientific">Wolbachia pipientis</name>
    <dbReference type="NCBI Taxonomy" id="955"/>
    <lineage>
        <taxon>Bacteria</taxon>
        <taxon>Pseudomonadati</taxon>
        <taxon>Pseudomonadota</taxon>
        <taxon>Alphaproteobacteria</taxon>
        <taxon>Rickettsiales</taxon>
        <taxon>Anaplasmataceae</taxon>
        <taxon>Wolbachieae</taxon>
        <taxon>Wolbachia</taxon>
    </lineage>
</organism>
<comment type="function">
    <text evidence="3">Oxidizes proline to glutamate for use as a carbon and nitrogen source.</text>
</comment>
<name>A0A1E7QJ63_WOLPI</name>
<dbReference type="PANTHER" id="PTHR42862">
    <property type="entry name" value="DELTA-1-PYRROLINE-5-CARBOXYLATE DEHYDROGENASE 1, ISOFORM A-RELATED"/>
    <property type="match status" value="1"/>
</dbReference>
<dbReference type="SUPFAM" id="SSF51730">
    <property type="entry name" value="FAD-linked oxidoreductase"/>
    <property type="match status" value="1"/>
</dbReference>
<dbReference type="InterPro" id="IPR024089">
    <property type="entry name" value="PRODH_PutA_dom_I/II"/>
</dbReference>
<feature type="domain" description="Aldehyde dehydrogenase" evidence="5">
    <location>
        <begin position="550"/>
        <end position="964"/>
    </location>
</feature>
<keyword evidence="3" id="KW-0274">FAD</keyword>
<keyword evidence="3" id="KW-0642">Proline metabolism</keyword>
<dbReference type="AlphaFoldDB" id="A0A1E7QJ63"/>
<evidence type="ECO:0000313" key="10">
    <source>
        <dbReference type="Proteomes" id="UP000175679"/>
    </source>
</evidence>
<keyword evidence="3" id="KW-0804">Transcription</keyword>
<dbReference type="InterPro" id="IPR041349">
    <property type="entry name" value="PRODH"/>
</dbReference>
<reference evidence="9 10" key="1">
    <citation type="submission" date="2016-09" db="EMBL/GenBank/DDBJ databases">
        <title>Genomic evidence for plant-parasitic nematodes as the earliest Wolbachia hosts.</title>
        <authorList>
            <person name="Brown A.M."/>
            <person name="Wasala S.K."/>
            <person name="Howe D.K."/>
            <person name="Peetz A.B."/>
            <person name="Zasada I.A."/>
            <person name="Denver D.R."/>
        </authorList>
    </citation>
    <scope>NUCLEOTIDE SEQUENCE [LARGE SCALE GENOMIC DNA]</scope>
    <source>
        <strain evidence="10">wPpe</strain>
    </source>
</reference>
<proteinExistence type="inferred from homology"/>
<dbReference type="NCBIfam" id="NF008869">
    <property type="entry name" value="PRK11904.1"/>
    <property type="match status" value="1"/>
</dbReference>
<dbReference type="GO" id="GO:0004657">
    <property type="term" value="F:proline dehydrogenase activity"/>
    <property type="evidence" value="ECO:0007669"/>
    <property type="project" value="UniProtKB-UniRule"/>
</dbReference>
<dbReference type="SUPFAM" id="SSF81935">
    <property type="entry name" value="N-terminal domain of bifunctional PutA protein"/>
    <property type="match status" value="1"/>
</dbReference>
<dbReference type="InterPro" id="IPR016163">
    <property type="entry name" value="Ald_DH_C"/>
</dbReference>